<dbReference type="InterPro" id="IPR008964">
    <property type="entry name" value="Invasin/intimin_cell_adhesion"/>
</dbReference>
<dbReference type="RefSeq" id="WP_015712820.1">
    <property type="nucleotide sequence ID" value="NC_015577.1"/>
</dbReference>
<dbReference type="STRING" id="545695.TREAZ_2714"/>
<evidence type="ECO:0000313" key="2">
    <source>
        <dbReference type="EMBL" id="AEF80838.1"/>
    </source>
</evidence>
<dbReference type="SUPFAM" id="SSF49373">
    <property type="entry name" value="Invasin/intimin cell-adhesion fragments"/>
    <property type="match status" value="6"/>
</dbReference>
<dbReference type="InterPro" id="IPR003343">
    <property type="entry name" value="Big_2"/>
</dbReference>
<dbReference type="Gene3D" id="2.60.40.1080">
    <property type="match status" value="6"/>
</dbReference>
<sequence length="1190" mass="123930">MRKFNIAALFSLFLTGILLLASCNNIFSPSEQENKIEPGKGSVKIAFGQGEARQIVPEALFDFYDFTFTKDGVSLPVVEKASGESLDFELETGSWRLDVNTYRGDRGHLAATGYADFAVAESSSNTVKVLLSGVVSEGKGTFSYSIQYPQAAELIYFNLGSLELGGGTPVIAGETATLSGSNEVDAGYYILSLKLAKNGKEASFSDVVEIYKNNTSKFNDKVFTDAHFTGTVAVTDILLTAGGDAIGTEALVLNYGDTKTLAAVVAPSYANSAVDWVSNDTSIVTVAGGILTAQAKSGSTTVTATAGAVTKTINVTVSPLDLPITGITLKNGNDIIGEALDLTYGTPVTLTAEVIPVNNSDSEADNAISWATNRPDIVTVNNGVLTAQKTSGKATITATAKEGTIAKSVVITVQAPVTGTAGIPVTSWEGFTIDVTAPEQALFFNSYGTGAGLKNNVLKLSPPTDNSGYLWGPVKLDLSQYAGQSIKITISVDAHAEASNAKVHWKVTETGDKYTTIVNTTAAASATAPAAATGWTTVRNTTAVTVTPKADSPWLYLEKSDSSSDNGLGNRVLYLSNMSVTITPATPDGDANGVALVGNGRYWNDVKIIDVEDVKAVHFDSWNGRYDVLKLTSPTPNDPAWGPLQYSLKEYRGQNITVTMSVYAWIDTATRVWWQSNGTDYPIIVSGTDSYGYNQLTTTKQWVRLSTTTSGRATNLLEQNNPVIYLSQSADYGLNGVPVYLADFQVSVISEGSYTELSGISIAGDKTRNLLPGDEITLAAALNPAGATRNTITWTSSNELIATVANGVVTAVGNGTATITASSDKTKTGVAFTDEVTVIVGTPVSVETVTLSVQDPLTINRNTTQQLTAAVLPAGANQAVNWTSSNPSVATVSNGVVTALAKGTTEIRATSAVDAAKFAAVTVTVQAPVTGITPSGESSLTLNRGQETTLSAAVVPSDANNQTINWSSSNSGIVSVANGVIKAEAAGSATITASTAQGGFSRTVIVTVKIPVESVAIQGAGSISILVGGYQTLQAAVNPSEATEGTVSWISSDNTVANVDSTGKVTGIKGGTAYITARAGDKVSNPVTVTVSYPEGSQSISFNWAGSGSQLVLDVPNAIAIQSGESVTLNGPNTGYETYQWTEGSRDIPGATNASFTFNSAGRDKGTYRIALFVTKPSYIGNATVSITIE</sequence>
<proteinExistence type="predicted"/>
<feature type="domain" description="BIG2" evidence="1">
    <location>
        <begin position="845"/>
        <end position="920"/>
    </location>
</feature>
<feature type="domain" description="BIG2" evidence="1">
    <location>
        <begin position="928"/>
        <end position="1005"/>
    </location>
</feature>
<protein>
    <submittedName>
        <fullName evidence="2">Putative lipoprotein</fullName>
    </submittedName>
</protein>
<keyword evidence="3" id="KW-1185">Reference proteome</keyword>
<keyword evidence="2" id="KW-0449">Lipoprotein</keyword>
<dbReference type="Proteomes" id="UP000009222">
    <property type="component" value="Chromosome"/>
</dbReference>
<feature type="domain" description="BIG2" evidence="1">
    <location>
        <begin position="756"/>
        <end position="833"/>
    </location>
</feature>
<dbReference type="SMART" id="SM00635">
    <property type="entry name" value="BID_2"/>
    <property type="match status" value="6"/>
</dbReference>
<feature type="domain" description="BIG2" evidence="1">
    <location>
        <begin position="240"/>
        <end position="316"/>
    </location>
</feature>
<dbReference type="InParanoid" id="F5YDQ1"/>
<organism evidence="2 3">
    <name type="scientific">Leadbettera azotonutricia (strain ATCC BAA-888 / DSM 13862 / ZAS-9)</name>
    <name type="common">Treponema azotonutricium</name>
    <dbReference type="NCBI Taxonomy" id="545695"/>
    <lineage>
        <taxon>Bacteria</taxon>
        <taxon>Pseudomonadati</taxon>
        <taxon>Spirochaetota</taxon>
        <taxon>Spirochaetia</taxon>
        <taxon>Spirochaetales</taxon>
        <taxon>Breznakiellaceae</taxon>
        <taxon>Leadbettera</taxon>
    </lineage>
</organism>
<gene>
    <name evidence="2" type="ordered locus">TREAZ_2714</name>
</gene>
<name>F5YDQ1_LEAAZ</name>
<feature type="domain" description="BIG2" evidence="1">
    <location>
        <begin position="329"/>
        <end position="410"/>
    </location>
</feature>
<dbReference type="EMBL" id="CP001841">
    <property type="protein sequence ID" value="AEF80838.1"/>
    <property type="molecule type" value="Genomic_DNA"/>
</dbReference>
<reference evidence="3" key="1">
    <citation type="submission" date="2009-12" db="EMBL/GenBank/DDBJ databases">
        <title>Complete sequence of Treponema azotonutricium strain ZAS-9.</title>
        <authorList>
            <person name="Tetu S.G."/>
            <person name="Matson E."/>
            <person name="Ren Q."/>
            <person name="Seshadri R."/>
            <person name="Elbourne L."/>
            <person name="Hassan K.A."/>
            <person name="Durkin A."/>
            <person name="Radune D."/>
            <person name="Mohamoud Y."/>
            <person name="Shay R."/>
            <person name="Jin S."/>
            <person name="Zhang X."/>
            <person name="Lucey K."/>
            <person name="Ballor N.R."/>
            <person name="Ottesen E."/>
            <person name="Rosenthal R."/>
            <person name="Allen A."/>
            <person name="Leadbetter J.R."/>
            <person name="Paulsen I.T."/>
        </authorList>
    </citation>
    <scope>NUCLEOTIDE SEQUENCE [LARGE SCALE GENOMIC DNA]</scope>
    <source>
        <strain evidence="3">ATCC BAA-888 / DSM 13862 / ZAS-9</strain>
    </source>
</reference>
<evidence type="ECO:0000259" key="1">
    <source>
        <dbReference type="SMART" id="SM00635"/>
    </source>
</evidence>
<dbReference type="HOGENOM" id="CLU_271896_0_0_12"/>
<evidence type="ECO:0000313" key="3">
    <source>
        <dbReference type="Proteomes" id="UP000009222"/>
    </source>
</evidence>
<dbReference type="Pfam" id="PF02368">
    <property type="entry name" value="Big_2"/>
    <property type="match status" value="4"/>
</dbReference>
<dbReference type="eggNOG" id="COG3210">
    <property type="taxonomic scope" value="Bacteria"/>
</dbReference>
<dbReference type="KEGG" id="taz:TREAZ_2714"/>
<accession>F5YDQ1</accession>
<dbReference type="OrthoDB" id="9792152at2"/>
<dbReference type="AlphaFoldDB" id="F5YDQ1"/>
<reference evidence="2 3" key="2">
    <citation type="journal article" date="2011" name="ISME J.">
        <title>RNA-seq reveals cooperative metabolic interactions between two termite-gut spirochete species in co-culture.</title>
        <authorList>
            <person name="Rosenthal A.Z."/>
            <person name="Matson E.G."/>
            <person name="Eldar A."/>
            <person name="Leadbetter J.R."/>
        </authorList>
    </citation>
    <scope>NUCLEOTIDE SEQUENCE [LARGE SCALE GENOMIC DNA]</scope>
    <source>
        <strain evidence="3">ATCC BAA-888 / DSM 13862 / ZAS-9</strain>
    </source>
</reference>
<dbReference type="PROSITE" id="PS51257">
    <property type="entry name" value="PROKAR_LIPOPROTEIN"/>
    <property type="match status" value="1"/>
</dbReference>
<feature type="domain" description="BIG2" evidence="1">
    <location>
        <begin position="1011"/>
        <end position="1089"/>
    </location>
</feature>